<dbReference type="SUPFAM" id="SSF48264">
    <property type="entry name" value="Cytochrome P450"/>
    <property type="match status" value="1"/>
</dbReference>
<organism evidence="12 13">
    <name type="scientific">Mycena rosella</name>
    <name type="common">Pink bonnet</name>
    <name type="synonym">Agaricus rosellus</name>
    <dbReference type="NCBI Taxonomy" id="1033263"/>
    <lineage>
        <taxon>Eukaryota</taxon>
        <taxon>Fungi</taxon>
        <taxon>Dikarya</taxon>
        <taxon>Basidiomycota</taxon>
        <taxon>Agaricomycotina</taxon>
        <taxon>Agaricomycetes</taxon>
        <taxon>Agaricomycetidae</taxon>
        <taxon>Agaricales</taxon>
        <taxon>Marasmiineae</taxon>
        <taxon>Mycenaceae</taxon>
        <taxon>Mycena</taxon>
    </lineage>
</organism>
<dbReference type="InterPro" id="IPR036396">
    <property type="entry name" value="Cyt_P450_sf"/>
</dbReference>
<dbReference type="PROSITE" id="PS00086">
    <property type="entry name" value="CYTOCHROME_P450"/>
    <property type="match status" value="1"/>
</dbReference>
<keyword evidence="11" id="KW-1133">Transmembrane helix</keyword>
<evidence type="ECO:0000256" key="4">
    <source>
        <dbReference type="ARBA" id="ARBA00022617"/>
    </source>
</evidence>
<comment type="similarity">
    <text evidence="3 10">Belongs to the cytochrome P450 family.</text>
</comment>
<dbReference type="PRINTS" id="PR00463">
    <property type="entry name" value="EP450I"/>
</dbReference>
<evidence type="ECO:0000256" key="11">
    <source>
        <dbReference type="SAM" id="Phobius"/>
    </source>
</evidence>
<dbReference type="InterPro" id="IPR017972">
    <property type="entry name" value="Cyt_P450_CS"/>
</dbReference>
<dbReference type="InterPro" id="IPR050364">
    <property type="entry name" value="Cytochrome_P450_fung"/>
</dbReference>
<dbReference type="PANTHER" id="PTHR46300:SF7">
    <property type="entry name" value="P450, PUTATIVE (EUROFUNG)-RELATED"/>
    <property type="match status" value="1"/>
</dbReference>
<evidence type="ECO:0000256" key="1">
    <source>
        <dbReference type="ARBA" id="ARBA00001971"/>
    </source>
</evidence>
<evidence type="ECO:0000256" key="7">
    <source>
        <dbReference type="ARBA" id="ARBA00023004"/>
    </source>
</evidence>
<dbReference type="EMBL" id="JARKIE010000047">
    <property type="protein sequence ID" value="KAJ7693215.1"/>
    <property type="molecule type" value="Genomic_DNA"/>
</dbReference>
<dbReference type="PRINTS" id="PR00385">
    <property type="entry name" value="P450"/>
</dbReference>
<protein>
    <submittedName>
        <fullName evidence="12">Cytochrome P450</fullName>
    </submittedName>
</protein>
<sequence>MMVPPLGIRSSLWSILALGILFYWTRWRRNRSRLPLPPGPKKLPLVGNLFDMPAERQWEAYHEWSKKLNSDIIHVDVAGMSIVVLSSMEAIRDLFEKRSSLYSDRPRMPMLVELMGWDFALGLMRYGSRWRAHRKLFHDAFNVGAAKQFQPQERAAAHRLLRRILNRPNDIMEHFRHMTGALIMDVAYGIDVNSPGDRYIGLAQESMHGLSIASLPGKFLVDTIPALKYVPGWFPGAGFQRKAKEWRKVTQELLETPFAHTKRNIALSTAPPSFTSLSLAALESSNNDETGEQETIIKATAASMYSAGADTTVAALGTFVLAILENAEVQRKAQVELDAVLGPGHLPDFSDEVALPYVSAVVKEVLRWRNVTPIAIPHYLPVDDDYRGYRIPAGSTWLIISNLTLLFHLMAILHDESMYPDPHAFKPERFLLNGKLNQAVRDPETVAFGFGRRICPGRHMATSSLMITIASILTTMDIKKARDENGEEVQPSHEYFPGLVSSVFRVLTDITPLSPNYSPPLPFECSITPRSRQAVEVIQATLASE</sequence>
<evidence type="ECO:0000256" key="6">
    <source>
        <dbReference type="ARBA" id="ARBA00023002"/>
    </source>
</evidence>
<keyword evidence="5 9" id="KW-0479">Metal-binding</keyword>
<dbReference type="AlphaFoldDB" id="A0AAD7DK33"/>
<evidence type="ECO:0000256" key="9">
    <source>
        <dbReference type="PIRSR" id="PIRSR602401-1"/>
    </source>
</evidence>
<proteinExistence type="inferred from homology"/>
<dbReference type="GO" id="GO:0016705">
    <property type="term" value="F:oxidoreductase activity, acting on paired donors, with incorporation or reduction of molecular oxygen"/>
    <property type="evidence" value="ECO:0007669"/>
    <property type="project" value="InterPro"/>
</dbReference>
<feature type="transmembrane region" description="Helical" evidence="11">
    <location>
        <begin position="6"/>
        <end position="24"/>
    </location>
</feature>
<evidence type="ECO:0000256" key="3">
    <source>
        <dbReference type="ARBA" id="ARBA00010617"/>
    </source>
</evidence>
<keyword evidence="7 9" id="KW-0408">Iron</keyword>
<keyword evidence="8 10" id="KW-0503">Monooxygenase</keyword>
<comment type="cofactor">
    <cofactor evidence="1 9">
        <name>heme</name>
        <dbReference type="ChEBI" id="CHEBI:30413"/>
    </cofactor>
</comment>
<evidence type="ECO:0000256" key="8">
    <source>
        <dbReference type="ARBA" id="ARBA00023033"/>
    </source>
</evidence>
<keyword evidence="11" id="KW-0472">Membrane</keyword>
<dbReference type="PANTHER" id="PTHR46300">
    <property type="entry name" value="P450, PUTATIVE (EUROFUNG)-RELATED-RELATED"/>
    <property type="match status" value="1"/>
</dbReference>
<keyword evidence="13" id="KW-1185">Reference proteome</keyword>
<dbReference type="InterPro" id="IPR002401">
    <property type="entry name" value="Cyt_P450_E_grp-I"/>
</dbReference>
<evidence type="ECO:0000313" key="12">
    <source>
        <dbReference type="EMBL" id="KAJ7693215.1"/>
    </source>
</evidence>
<feature type="binding site" description="axial binding residue" evidence="9">
    <location>
        <position position="455"/>
    </location>
    <ligand>
        <name>heme</name>
        <dbReference type="ChEBI" id="CHEBI:30413"/>
    </ligand>
    <ligandPart>
        <name>Fe</name>
        <dbReference type="ChEBI" id="CHEBI:18248"/>
    </ligandPart>
</feature>
<reference evidence="12" key="1">
    <citation type="submission" date="2023-03" db="EMBL/GenBank/DDBJ databases">
        <title>Massive genome expansion in bonnet fungi (Mycena s.s.) driven by repeated elements and novel gene families across ecological guilds.</title>
        <authorList>
            <consortium name="Lawrence Berkeley National Laboratory"/>
            <person name="Harder C.B."/>
            <person name="Miyauchi S."/>
            <person name="Viragh M."/>
            <person name="Kuo A."/>
            <person name="Thoen E."/>
            <person name="Andreopoulos B."/>
            <person name="Lu D."/>
            <person name="Skrede I."/>
            <person name="Drula E."/>
            <person name="Henrissat B."/>
            <person name="Morin E."/>
            <person name="Kohler A."/>
            <person name="Barry K."/>
            <person name="LaButti K."/>
            <person name="Morin E."/>
            <person name="Salamov A."/>
            <person name="Lipzen A."/>
            <person name="Mereny Z."/>
            <person name="Hegedus B."/>
            <person name="Baldrian P."/>
            <person name="Stursova M."/>
            <person name="Weitz H."/>
            <person name="Taylor A."/>
            <person name="Grigoriev I.V."/>
            <person name="Nagy L.G."/>
            <person name="Martin F."/>
            <person name="Kauserud H."/>
        </authorList>
    </citation>
    <scope>NUCLEOTIDE SEQUENCE</scope>
    <source>
        <strain evidence="12">CBHHK067</strain>
    </source>
</reference>
<dbReference type="CDD" id="cd11065">
    <property type="entry name" value="CYP64-like"/>
    <property type="match status" value="1"/>
</dbReference>
<dbReference type="InterPro" id="IPR001128">
    <property type="entry name" value="Cyt_P450"/>
</dbReference>
<dbReference type="GO" id="GO:0004497">
    <property type="term" value="F:monooxygenase activity"/>
    <property type="evidence" value="ECO:0007669"/>
    <property type="project" value="UniProtKB-KW"/>
</dbReference>
<keyword evidence="4 9" id="KW-0349">Heme</keyword>
<comment type="caution">
    <text evidence="12">The sequence shown here is derived from an EMBL/GenBank/DDBJ whole genome shotgun (WGS) entry which is preliminary data.</text>
</comment>
<comment type="pathway">
    <text evidence="2">Secondary metabolite biosynthesis.</text>
</comment>
<gene>
    <name evidence="12" type="ORF">B0H17DRAFT_981852</name>
</gene>
<keyword evidence="6 10" id="KW-0560">Oxidoreductase</keyword>
<evidence type="ECO:0000256" key="5">
    <source>
        <dbReference type="ARBA" id="ARBA00022723"/>
    </source>
</evidence>
<dbReference type="GO" id="GO:0020037">
    <property type="term" value="F:heme binding"/>
    <property type="evidence" value="ECO:0007669"/>
    <property type="project" value="InterPro"/>
</dbReference>
<dbReference type="GO" id="GO:0005506">
    <property type="term" value="F:iron ion binding"/>
    <property type="evidence" value="ECO:0007669"/>
    <property type="project" value="InterPro"/>
</dbReference>
<keyword evidence="11" id="KW-0812">Transmembrane</keyword>
<evidence type="ECO:0000256" key="10">
    <source>
        <dbReference type="RuleBase" id="RU000461"/>
    </source>
</evidence>
<evidence type="ECO:0000256" key="2">
    <source>
        <dbReference type="ARBA" id="ARBA00005179"/>
    </source>
</evidence>
<dbReference type="Proteomes" id="UP001221757">
    <property type="component" value="Unassembled WGS sequence"/>
</dbReference>
<evidence type="ECO:0000313" key="13">
    <source>
        <dbReference type="Proteomes" id="UP001221757"/>
    </source>
</evidence>
<dbReference type="Gene3D" id="1.10.630.10">
    <property type="entry name" value="Cytochrome P450"/>
    <property type="match status" value="1"/>
</dbReference>
<accession>A0AAD7DK33</accession>
<name>A0AAD7DK33_MYCRO</name>
<dbReference type="Pfam" id="PF00067">
    <property type="entry name" value="p450"/>
    <property type="match status" value="1"/>
</dbReference>